<feature type="domain" description="DnaB/C C-terminal" evidence="2">
    <location>
        <begin position="140"/>
        <end position="209"/>
    </location>
</feature>
<dbReference type="Pfam" id="PF21984">
    <property type="entry name" value="DnaD_N"/>
    <property type="match status" value="1"/>
</dbReference>
<name>A0ABS0LMU3_9LACT</name>
<evidence type="ECO:0000256" key="1">
    <source>
        <dbReference type="ARBA" id="ARBA00093462"/>
    </source>
</evidence>
<evidence type="ECO:0000259" key="2">
    <source>
        <dbReference type="Pfam" id="PF07261"/>
    </source>
</evidence>
<gene>
    <name evidence="4" type="ORF">HZY91_01000</name>
</gene>
<dbReference type="Gene3D" id="1.10.10.10">
    <property type="entry name" value="Winged helix-like DNA-binding domain superfamily/Winged helix DNA-binding domain"/>
    <property type="match status" value="1"/>
</dbReference>
<protein>
    <submittedName>
        <fullName evidence="4">DnaD domain protein</fullName>
    </submittedName>
</protein>
<dbReference type="NCBIfam" id="TIGR01446">
    <property type="entry name" value="DnaD_dom"/>
    <property type="match status" value="1"/>
</dbReference>
<dbReference type="InterPro" id="IPR006343">
    <property type="entry name" value="DnaB/C_C"/>
</dbReference>
<dbReference type="Pfam" id="PF07261">
    <property type="entry name" value="DnaB_2"/>
    <property type="match status" value="1"/>
</dbReference>
<keyword evidence="5" id="KW-1185">Reference proteome</keyword>
<dbReference type="EMBL" id="JACBXQ010000001">
    <property type="protein sequence ID" value="MBG9985468.1"/>
    <property type="molecule type" value="Genomic_DNA"/>
</dbReference>
<dbReference type="InterPro" id="IPR036388">
    <property type="entry name" value="WH-like_DNA-bd_sf"/>
</dbReference>
<evidence type="ECO:0000313" key="5">
    <source>
        <dbReference type="Proteomes" id="UP000721415"/>
    </source>
</evidence>
<comment type="caution">
    <text evidence="4">The sequence shown here is derived from an EMBL/GenBank/DDBJ whole genome shotgun (WGS) entry which is preliminary data.</text>
</comment>
<dbReference type="SUPFAM" id="SSF158499">
    <property type="entry name" value="DnaD domain-like"/>
    <property type="match status" value="1"/>
</dbReference>
<dbReference type="InterPro" id="IPR034829">
    <property type="entry name" value="DnaD-like_sf"/>
</dbReference>
<dbReference type="InterPro" id="IPR053843">
    <property type="entry name" value="DnaD_N"/>
</dbReference>
<dbReference type="Gene3D" id="1.10.10.630">
    <property type="entry name" value="DnaD domain-like"/>
    <property type="match status" value="1"/>
</dbReference>
<dbReference type="InterPro" id="IPR053162">
    <property type="entry name" value="DnaD"/>
</dbReference>
<comment type="similarity">
    <text evidence="1">Belongs to the DnaB/DnaD family.</text>
</comment>
<accession>A0ABS0LMU3</accession>
<dbReference type="RefSeq" id="WP_197113795.1">
    <property type="nucleotide sequence ID" value="NZ_JACBXQ010000001.1"/>
</dbReference>
<sequence>MGTSIYDWMKTGYTIVPNVFIKHFAKLKLNSDEFVVIVYLLQHLNQSQPVSTIVSIADQLGWESDQLYATLNSLMDKNYLNIELVPNKEGKQTDHYTLRPLFESLDADLNSQKEKSQEVVSKPTISTHISQEKELKQLISLFEKEFGRVLSNLELETINTWVHQDHYPIELITAALKEAILRQAYNLKYIDRILLNWQNQNIKTVEEAQIASQNFQKKQNQQSDSSQSTFQKIDIPIIDWDKR</sequence>
<dbReference type="PANTHER" id="PTHR37293:SF6">
    <property type="entry name" value="DNA REPLICATION PROTEIN DNAD"/>
    <property type="match status" value="1"/>
</dbReference>
<reference evidence="4 5" key="1">
    <citation type="submission" date="2020-07" db="EMBL/GenBank/DDBJ databases">
        <title>Facklamia lactis sp. nov., isolated from raw milk.</title>
        <authorList>
            <person name="Doll E.V."/>
            <person name="Huptas C."/>
            <person name="Staib L."/>
            <person name="Wenning M."/>
            <person name="Scherer S."/>
        </authorList>
    </citation>
    <scope>NUCLEOTIDE SEQUENCE [LARGE SCALE GENOMIC DNA]</scope>
    <source>
        <strain evidence="4 5">DSM 111018</strain>
    </source>
</reference>
<evidence type="ECO:0000313" key="4">
    <source>
        <dbReference type="EMBL" id="MBG9985468.1"/>
    </source>
</evidence>
<feature type="domain" description="DnaD N-terminal" evidence="3">
    <location>
        <begin position="16"/>
        <end position="115"/>
    </location>
</feature>
<evidence type="ECO:0000259" key="3">
    <source>
        <dbReference type="Pfam" id="PF21984"/>
    </source>
</evidence>
<organism evidence="4 5">
    <name type="scientific">Facklamia lactis</name>
    <dbReference type="NCBI Taxonomy" id="2749967"/>
    <lineage>
        <taxon>Bacteria</taxon>
        <taxon>Bacillati</taxon>
        <taxon>Bacillota</taxon>
        <taxon>Bacilli</taxon>
        <taxon>Lactobacillales</taxon>
        <taxon>Aerococcaceae</taxon>
        <taxon>Facklamia</taxon>
    </lineage>
</organism>
<dbReference type="Proteomes" id="UP000721415">
    <property type="component" value="Unassembled WGS sequence"/>
</dbReference>
<proteinExistence type="inferred from homology"/>
<dbReference type="PANTHER" id="PTHR37293">
    <property type="entry name" value="PHAGE REPLICATION PROTEIN-RELATED"/>
    <property type="match status" value="1"/>
</dbReference>